<feature type="transmembrane region" description="Helical" evidence="1">
    <location>
        <begin position="74"/>
        <end position="98"/>
    </location>
</feature>
<keyword evidence="1" id="KW-0812">Transmembrane</keyword>
<evidence type="ECO:0000256" key="1">
    <source>
        <dbReference type="SAM" id="Phobius"/>
    </source>
</evidence>
<evidence type="ECO:0000313" key="3">
    <source>
        <dbReference type="Proteomes" id="UP000005238"/>
    </source>
</evidence>
<keyword evidence="3" id="KW-1185">Reference proteome</keyword>
<dbReference type="OMA" id="WICSKAY"/>
<accession>H3HB25</accession>
<protein>
    <recommendedName>
        <fullName evidence="4">Transmembrane protein</fullName>
    </recommendedName>
</protein>
<feature type="transmembrane region" description="Helical" evidence="1">
    <location>
        <begin position="110"/>
        <end position="132"/>
    </location>
</feature>
<dbReference type="HOGENOM" id="CLU_889888_0_0_1"/>
<dbReference type="EnsemblProtists" id="Phyra93645">
    <property type="protein sequence ID" value="Phyra93645"/>
    <property type="gene ID" value="Phyra93645"/>
</dbReference>
<keyword evidence="1" id="KW-0472">Membrane</keyword>
<dbReference type="eggNOG" id="ENOG502S7XM">
    <property type="taxonomic scope" value="Eukaryota"/>
</dbReference>
<reference evidence="2" key="2">
    <citation type="submission" date="2015-06" db="UniProtKB">
        <authorList>
            <consortium name="EnsemblProtists"/>
        </authorList>
    </citation>
    <scope>IDENTIFICATION</scope>
    <source>
        <strain evidence="2">Pr102</strain>
    </source>
</reference>
<dbReference type="Proteomes" id="UP000005238">
    <property type="component" value="Unassembled WGS sequence"/>
</dbReference>
<evidence type="ECO:0008006" key="4">
    <source>
        <dbReference type="Google" id="ProtNLM"/>
    </source>
</evidence>
<dbReference type="VEuPathDB" id="FungiDB:KRP23_4525"/>
<dbReference type="VEuPathDB" id="FungiDB:KRP22_2252"/>
<dbReference type="InParanoid" id="H3HB25"/>
<evidence type="ECO:0000313" key="2">
    <source>
        <dbReference type="EnsemblProtists" id="Phyra93645"/>
    </source>
</evidence>
<keyword evidence="1" id="KW-1133">Transmembrane helix</keyword>
<organism evidence="2 3">
    <name type="scientific">Phytophthora ramorum</name>
    <name type="common">Sudden oak death agent</name>
    <dbReference type="NCBI Taxonomy" id="164328"/>
    <lineage>
        <taxon>Eukaryota</taxon>
        <taxon>Sar</taxon>
        <taxon>Stramenopiles</taxon>
        <taxon>Oomycota</taxon>
        <taxon>Peronosporomycetes</taxon>
        <taxon>Peronosporales</taxon>
        <taxon>Peronosporaceae</taxon>
        <taxon>Phytophthora</taxon>
    </lineage>
</organism>
<dbReference type="VEuPathDB" id="FungiDB:KRP22_2253"/>
<name>H3HB25_PHYRM</name>
<dbReference type="VEuPathDB" id="FungiDB:KRP23_4524"/>
<sequence>MSPPKAEKTVHGELPTPAGLDANGITMGQWSSPVIPEEPESFVSSNCSIEACCPCVPLAQVEVRLGLTSYAAALSWYAAAFGMLVAAVSTVWVFVALWVYSQAYRDGTSVVVRVLCILGPLALAALPSLLLVRRISKLRGEVRERFDIPGSEREDRTAAWQETARAIRQMRRHLKIDQAKCGADARRLDGVLPTALEGLQQRRETIKNLREIDKLLRDDLDESLATTSRPSSTRGCSFGSARNPARNPRYWLAKSSSAPGPGAYVASKADGLIKPKVGGGGALGLRSGTFKLVSSNDASLQCKQRSSDGRTWA</sequence>
<reference evidence="3" key="1">
    <citation type="journal article" date="2006" name="Science">
        <title>Phytophthora genome sequences uncover evolutionary origins and mechanisms of pathogenesis.</title>
        <authorList>
            <person name="Tyler B.M."/>
            <person name="Tripathy S."/>
            <person name="Zhang X."/>
            <person name="Dehal P."/>
            <person name="Jiang R.H."/>
            <person name="Aerts A."/>
            <person name="Arredondo F.D."/>
            <person name="Baxter L."/>
            <person name="Bensasson D."/>
            <person name="Beynon J.L."/>
            <person name="Chapman J."/>
            <person name="Damasceno C.M."/>
            <person name="Dorrance A.E."/>
            <person name="Dou D."/>
            <person name="Dickerman A.W."/>
            <person name="Dubchak I.L."/>
            <person name="Garbelotto M."/>
            <person name="Gijzen M."/>
            <person name="Gordon S.G."/>
            <person name="Govers F."/>
            <person name="Grunwald N.J."/>
            <person name="Huang W."/>
            <person name="Ivors K.L."/>
            <person name="Jones R.W."/>
            <person name="Kamoun S."/>
            <person name="Krampis K."/>
            <person name="Lamour K.H."/>
            <person name="Lee M.K."/>
            <person name="McDonald W.H."/>
            <person name="Medina M."/>
            <person name="Meijer H.J."/>
            <person name="Nordberg E.K."/>
            <person name="Maclean D.J."/>
            <person name="Ospina-Giraldo M.D."/>
            <person name="Morris P.F."/>
            <person name="Phuntumart V."/>
            <person name="Putnam N.H."/>
            <person name="Rash S."/>
            <person name="Rose J.K."/>
            <person name="Sakihama Y."/>
            <person name="Salamov A.A."/>
            <person name="Savidor A."/>
            <person name="Scheuring C.F."/>
            <person name="Smith B.M."/>
            <person name="Sobral B.W."/>
            <person name="Terry A."/>
            <person name="Torto-Alalibo T.A."/>
            <person name="Win J."/>
            <person name="Xu Z."/>
            <person name="Zhang H."/>
            <person name="Grigoriev I.V."/>
            <person name="Rokhsar D.S."/>
            <person name="Boore J.L."/>
        </authorList>
    </citation>
    <scope>NUCLEOTIDE SEQUENCE [LARGE SCALE GENOMIC DNA]</scope>
    <source>
        <strain evidence="3">Pr102</strain>
    </source>
</reference>
<dbReference type="EMBL" id="DS566001">
    <property type="status" value="NOT_ANNOTATED_CDS"/>
    <property type="molecule type" value="Genomic_DNA"/>
</dbReference>
<dbReference type="AlphaFoldDB" id="H3HB25"/>
<proteinExistence type="predicted"/>